<sequence length="392" mass="44994">EIIRWEDEAEQGFINSSAEQFVQSVQAFEHYLEHIQAKQVFGPFYDNSGSAKNRAAYANALADKLRAIDPAVFERGYYWLAFMEEIENGLYPAEAKRNRKSLPASALTQTWPQTPSTWQWAKRRVCPTARPNPTRACWRPEGKHQPDAVFAQQLDADAQQGDAVRGVRITAAVVEQFPIERQLQVALPDRDEQDIDLTFTEVPLRAVQTQAQFALGRKQAQQQLCQYQIVQVGFAEEILNPGFVRGHFRRVVQMLSHFAKLHVAAFEHLIEQEPYQTIINQMGVSRSDLSGWYEELKTERMAIAKIRDLWLRKKVSGVFADFYAWYTGQERKCGYCGITEAEIELLLEAGLLATKRIDTRGKKLELDRRRPEAAYDDLENLTLACYWCNNAK</sequence>
<dbReference type="Gene3D" id="3.30.40.220">
    <property type="match status" value="1"/>
</dbReference>
<protein>
    <recommendedName>
        <fullName evidence="2">HNH domain-containing protein</fullName>
    </recommendedName>
</protein>
<evidence type="ECO:0008006" key="2">
    <source>
        <dbReference type="Google" id="ProtNLM"/>
    </source>
</evidence>
<evidence type="ECO:0000313" key="1">
    <source>
        <dbReference type="EMBL" id="GFB17880.1"/>
    </source>
</evidence>
<gene>
    <name evidence="1" type="ORF">Tci_689851</name>
</gene>
<name>A0A699L0E8_TANCI</name>
<accession>A0A699L0E8</accession>
<dbReference type="InterPro" id="IPR025851">
    <property type="entry name" value="SUKH-4"/>
</dbReference>
<dbReference type="AlphaFoldDB" id="A0A699L0E8"/>
<comment type="caution">
    <text evidence="1">The sequence shown here is derived from an EMBL/GenBank/DDBJ whole genome shotgun (WGS) entry which is preliminary data.</text>
</comment>
<reference evidence="1" key="1">
    <citation type="journal article" date="2019" name="Sci. Rep.">
        <title>Draft genome of Tanacetum cinerariifolium, the natural source of mosquito coil.</title>
        <authorList>
            <person name="Yamashiro T."/>
            <person name="Shiraishi A."/>
            <person name="Satake H."/>
            <person name="Nakayama K."/>
        </authorList>
    </citation>
    <scope>NUCLEOTIDE SEQUENCE</scope>
</reference>
<feature type="non-terminal residue" evidence="1">
    <location>
        <position position="392"/>
    </location>
</feature>
<feature type="non-terminal residue" evidence="1">
    <location>
        <position position="1"/>
    </location>
</feature>
<dbReference type="EMBL" id="BKCJ010569136">
    <property type="protein sequence ID" value="GFB17880.1"/>
    <property type="molecule type" value="Genomic_DNA"/>
</dbReference>
<proteinExistence type="predicted"/>
<dbReference type="Pfam" id="PF14435">
    <property type="entry name" value="SUKH-4"/>
    <property type="match status" value="1"/>
</dbReference>
<organism evidence="1">
    <name type="scientific">Tanacetum cinerariifolium</name>
    <name type="common">Dalmatian daisy</name>
    <name type="synonym">Chrysanthemum cinerariifolium</name>
    <dbReference type="NCBI Taxonomy" id="118510"/>
    <lineage>
        <taxon>Eukaryota</taxon>
        <taxon>Viridiplantae</taxon>
        <taxon>Streptophyta</taxon>
        <taxon>Embryophyta</taxon>
        <taxon>Tracheophyta</taxon>
        <taxon>Spermatophyta</taxon>
        <taxon>Magnoliopsida</taxon>
        <taxon>eudicotyledons</taxon>
        <taxon>Gunneridae</taxon>
        <taxon>Pentapetalae</taxon>
        <taxon>asterids</taxon>
        <taxon>campanulids</taxon>
        <taxon>Asterales</taxon>
        <taxon>Asteraceae</taxon>
        <taxon>Asteroideae</taxon>
        <taxon>Anthemideae</taxon>
        <taxon>Anthemidinae</taxon>
        <taxon>Tanacetum</taxon>
    </lineage>
</organism>